<dbReference type="InterPro" id="IPR034003">
    <property type="entry name" value="ABCG_PDR_2"/>
</dbReference>
<dbReference type="PROSITE" id="PS00211">
    <property type="entry name" value="ABC_TRANSPORTER_1"/>
    <property type="match status" value="1"/>
</dbReference>
<dbReference type="FunFam" id="3.40.50.300:FF:000881">
    <property type="entry name" value="ABC multidrug transporter A-1"/>
    <property type="match status" value="1"/>
</dbReference>
<dbReference type="InterPro" id="IPR013525">
    <property type="entry name" value="ABC2_TM"/>
</dbReference>
<dbReference type="PANTHER" id="PTHR19241">
    <property type="entry name" value="ATP-BINDING CASSETTE TRANSPORTER"/>
    <property type="match status" value="1"/>
</dbReference>
<evidence type="ECO:0000256" key="6">
    <source>
        <dbReference type="ARBA" id="ARBA00022840"/>
    </source>
</evidence>
<dbReference type="InterPro" id="IPR003439">
    <property type="entry name" value="ABC_transporter-like_ATP-bd"/>
</dbReference>
<keyword evidence="8 10" id="KW-0472">Membrane</keyword>
<feature type="transmembrane region" description="Helical" evidence="10">
    <location>
        <begin position="589"/>
        <end position="611"/>
    </location>
</feature>
<dbReference type="Proteomes" id="UP001175261">
    <property type="component" value="Unassembled WGS sequence"/>
</dbReference>
<dbReference type="SUPFAM" id="SSF52540">
    <property type="entry name" value="P-loop containing nucleoside triphosphate hydrolases"/>
    <property type="match status" value="2"/>
</dbReference>
<dbReference type="Pfam" id="PF00005">
    <property type="entry name" value="ABC_tran"/>
    <property type="match status" value="2"/>
</dbReference>
<keyword evidence="7 10" id="KW-1133">Transmembrane helix</keyword>
<evidence type="ECO:0000256" key="9">
    <source>
        <dbReference type="SAM" id="MobiDB-lite"/>
    </source>
</evidence>
<accession>A0AA39GCH8</accession>
<dbReference type="EMBL" id="JAPDFR010000009">
    <property type="protein sequence ID" value="KAK0383607.1"/>
    <property type="molecule type" value="Genomic_DNA"/>
</dbReference>
<feature type="transmembrane region" description="Helical" evidence="10">
    <location>
        <begin position="1421"/>
        <end position="1441"/>
    </location>
</feature>
<dbReference type="InterPro" id="IPR003593">
    <property type="entry name" value="AAA+_ATPase"/>
</dbReference>
<dbReference type="InterPro" id="IPR010929">
    <property type="entry name" value="PDR_CDR_ABC"/>
</dbReference>
<feature type="transmembrane region" description="Helical" evidence="10">
    <location>
        <begin position="667"/>
        <end position="688"/>
    </location>
</feature>
<feature type="transmembrane region" description="Helical" evidence="10">
    <location>
        <begin position="1240"/>
        <end position="1261"/>
    </location>
</feature>
<dbReference type="SMART" id="SM00382">
    <property type="entry name" value="AAA"/>
    <property type="match status" value="2"/>
</dbReference>
<dbReference type="Gene3D" id="3.40.50.300">
    <property type="entry name" value="P-loop containing nucleotide triphosphate hydrolases"/>
    <property type="match status" value="2"/>
</dbReference>
<dbReference type="CDD" id="cd03233">
    <property type="entry name" value="ABCG_PDR_domain1"/>
    <property type="match status" value="1"/>
</dbReference>
<evidence type="ECO:0000259" key="11">
    <source>
        <dbReference type="PROSITE" id="PS50893"/>
    </source>
</evidence>
<evidence type="ECO:0000256" key="8">
    <source>
        <dbReference type="ARBA" id="ARBA00023136"/>
    </source>
</evidence>
<evidence type="ECO:0000256" key="1">
    <source>
        <dbReference type="ARBA" id="ARBA00004141"/>
    </source>
</evidence>
<name>A0AA39GCH8_SARSR</name>
<feature type="domain" description="ABC transporter" evidence="11">
    <location>
        <begin position="898"/>
        <end position="1140"/>
    </location>
</feature>
<proteinExistence type="inferred from homology"/>
<dbReference type="GO" id="GO:0016887">
    <property type="term" value="F:ATP hydrolysis activity"/>
    <property type="evidence" value="ECO:0007669"/>
    <property type="project" value="InterPro"/>
</dbReference>
<evidence type="ECO:0000256" key="10">
    <source>
        <dbReference type="SAM" id="Phobius"/>
    </source>
</evidence>
<evidence type="ECO:0000313" key="12">
    <source>
        <dbReference type="EMBL" id="KAK0383607.1"/>
    </source>
</evidence>
<feature type="transmembrane region" description="Helical" evidence="10">
    <location>
        <begin position="557"/>
        <end position="577"/>
    </location>
</feature>
<dbReference type="InterPro" id="IPR027417">
    <property type="entry name" value="P-loop_NTPase"/>
</dbReference>
<dbReference type="InterPro" id="IPR029481">
    <property type="entry name" value="ABC_trans_N"/>
</dbReference>
<dbReference type="CDD" id="cd03232">
    <property type="entry name" value="ABCG_PDR_domain2"/>
    <property type="match status" value="1"/>
</dbReference>
<evidence type="ECO:0000256" key="3">
    <source>
        <dbReference type="ARBA" id="ARBA00022448"/>
    </source>
</evidence>
<evidence type="ECO:0000256" key="5">
    <source>
        <dbReference type="ARBA" id="ARBA00022741"/>
    </source>
</evidence>
<keyword evidence="3" id="KW-0813">Transport</keyword>
<feature type="domain" description="ABC transporter" evidence="11">
    <location>
        <begin position="189"/>
        <end position="444"/>
    </location>
</feature>
<keyword evidence="5" id="KW-0547">Nucleotide-binding</keyword>
<feature type="transmembrane region" description="Helical" evidence="10">
    <location>
        <begin position="805"/>
        <end position="824"/>
    </location>
</feature>
<dbReference type="Pfam" id="PF14510">
    <property type="entry name" value="ABC_trans_N"/>
    <property type="match status" value="1"/>
</dbReference>
<gene>
    <name evidence="12" type="ORF">NLU13_9518</name>
</gene>
<keyword evidence="6" id="KW-0067">ATP-binding</keyword>
<dbReference type="GO" id="GO:0140359">
    <property type="term" value="F:ABC-type transporter activity"/>
    <property type="evidence" value="ECO:0007669"/>
    <property type="project" value="InterPro"/>
</dbReference>
<organism evidence="12 13">
    <name type="scientific">Sarocladium strictum</name>
    <name type="common">Black bundle disease fungus</name>
    <name type="synonym">Acremonium strictum</name>
    <dbReference type="NCBI Taxonomy" id="5046"/>
    <lineage>
        <taxon>Eukaryota</taxon>
        <taxon>Fungi</taxon>
        <taxon>Dikarya</taxon>
        <taxon>Ascomycota</taxon>
        <taxon>Pezizomycotina</taxon>
        <taxon>Sordariomycetes</taxon>
        <taxon>Hypocreomycetidae</taxon>
        <taxon>Hypocreales</taxon>
        <taxon>Sarocladiaceae</taxon>
        <taxon>Sarocladium</taxon>
    </lineage>
</organism>
<feature type="transmembrane region" description="Helical" evidence="10">
    <location>
        <begin position="631"/>
        <end position="655"/>
    </location>
</feature>
<comment type="similarity">
    <text evidence="2">Belongs to the ABC transporter superfamily. ABCG family. PDR (TC 3.A.1.205) subfamily.</text>
</comment>
<evidence type="ECO:0000256" key="2">
    <source>
        <dbReference type="ARBA" id="ARBA00006012"/>
    </source>
</evidence>
<dbReference type="Pfam" id="PF01061">
    <property type="entry name" value="ABC2_membrane"/>
    <property type="match status" value="2"/>
</dbReference>
<dbReference type="PROSITE" id="PS50893">
    <property type="entry name" value="ABC_TRANSPORTER_2"/>
    <property type="match status" value="2"/>
</dbReference>
<comment type="caution">
    <text evidence="12">The sequence shown here is derived from an EMBL/GenBank/DDBJ whole genome shotgun (WGS) entry which is preliminary data.</text>
</comment>
<dbReference type="GO" id="GO:0016020">
    <property type="term" value="C:membrane"/>
    <property type="evidence" value="ECO:0007669"/>
    <property type="project" value="UniProtKB-SubCell"/>
</dbReference>
<dbReference type="Pfam" id="PF19055">
    <property type="entry name" value="ABC2_membrane_7"/>
    <property type="match status" value="1"/>
</dbReference>
<feature type="transmembrane region" description="Helical" evidence="10">
    <location>
        <begin position="1513"/>
        <end position="1534"/>
    </location>
</feature>
<evidence type="ECO:0000256" key="4">
    <source>
        <dbReference type="ARBA" id="ARBA00022692"/>
    </source>
</evidence>
<dbReference type="InterPro" id="IPR034001">
    <property type="entry name" value="ABCG_PDR_1"/>
</dbReference>
<feature type="transmembrane region" description="Helical" evidence="10">
    <location>
        <begin position="1312"/>
        <end position="1340"/>
    </location>
</feature>
<comment type="subcellular location">
    <subcellularLocation>
        <location evidence="1">Membrane</location>
        <topology evidence="1">Multi-pass membrane protein</topology>
    </subcellularLocation>
</comment>
<keyword evidence="4 10" id="KW-0812">Transmembrane</keyword>
<feature type="transmembrane region" description="Helical" evidence="10">
    <location>
        <begin position="1273"/>
        <end position="1292"/>
    </location>
</feature>
<feature type="compositionally biased region" description="Basic and acidic residues" evidence="9">
    <location>
        <begin position="39"/>
        <end position="53"/>
    </location>
</feature>
<sequence length="1547" mass="172081">MAAPIGVANNTNMAATTEGQGAPGAANEDSLQQTLISDAHAEKDRHDPTKSTDVDLSNTSNDDVDVEAQNGKGSSPAETVGKGSGSAENEDLTADAELERRGSVVMALARSYSRQNGGPDANPFLAGKDSPLNPNSENFSGVEWAKAIVELVHQGGTKFRNSSIAFQNLNVYGFGTATDYQKDVANVWLSLAGMVRGLFRGGDKQRIDILRGFDGVVRKGEMLVVLGPPGSGCSTFLKTIAGEMNGLYHDDTSYFNYHGITAKEMHSHHRGEAIYTAEVDVHFPQLSVGDTLTFAARARQPRHLPQGLQRNAFADHLRDVVMAMFGISHTVNTQVGNEFIRGVSGGERKRVTISEAALSGAPLQCWDNSTRGLDSANAIEFCKTLRLQTKLFGTTACVSIYQSPQSAYDLFDKAAVLYEGRQIFFGRADAAKQYFIDLGFGCPARQTTPDFLTSMTSPIERIVRPGFENTAPKTPDEFAAAWKKSAQFQDLQAEIESYKIEHPVDGPTAVAFRESKRAQQAKGQRKKSPYTLSFMQQIQLCLWRAWKRLTGDPTLTLGALIANFILCLIISSVFYNLDQTTESFFQRGALLFLACLMNAFASAVEIFVLYAQRPIVEKHTRYALYHPSAEAAASMICDMPYKIANSIVFNITLYFMTNLRREPGAFFFFLLISFSTVMVMSMMFRFIGSASRTLFQALVPSALLILALIIFTGFVIPFRYMLGWCRWIYRIDPLAYAFEALMVNEFDGRRFQCNSYSPSAQLPTYSAVGGINHVCNAVGAIAGNDFVLGTDYVESQFQYSYGHRWRNFGIVVAYIVFFLFLHIVTTELVAEKPSKGEVLVYRRGHKPVAAELAEKKREAEKDPEAAMATIGAALTNERSRTHGGNEKAGMLQQQTSIFQWQNVCYDIKIKGEPRRILDHVDGWVKPGTLTALMGVSGAGKTTLLDCLADRTSMGVITGDMFVDGEPRDASFQRKTGYVQQADLHLQTTTVREALQFSANLRQPAHVSREEKNAYAEEVIKLLNMEEYADAIIGVPGEGLNVEQRKRLTIAVELAAKPPLLLFVDEPTSGLDSQTSWAILDLLEKLTKAGQAVLCTIHQPSAMLFQRFDRLLFLAKGGKTVYFGEIGENSKIMTSYFERNGGHPCPPDANPAEWMLEVIGAAPGTTTDVDWFNTWRESPEYQEVQRELQSIKAEKLAQRDARSTAGVDDDPGKYREFAAPFATQLRENLFRVFQQYWRSPIYIYAKTLLCSLTALFIGFVFWRAPNTQLGLQNQMFAIFNLLTVFGNMIQQSMPQFVIQRSLYEARERPSKVYSWKVFMLSQIIVEMPWNTLMAAIMYFCWYYPVGLYRNAEATDAVTERGALMFLYLFAYMLFGGTFSTMIIAGFETAEAAANIANLIFTLSLIFCGVLANPNTMPQFWIFMYRVSPFTYLVGGMLSAAVANTNVECAANELLNFDPTDNQTCGEYLAPQLQYVGGYVENPGAVENCVYCSLNDTNVFLSSVQSSYSDRWRNFGIMFAFITFNIGASLLVYWLARVPKKPRGKAKKE</sequence>
<evidence type="ECO:0000313" key="13">
    <source>
        <dbReference type="Proteomes" id="UP001175261"/>
    </source>
</evidence>
<dbReference type="GO" id="GO:0005524">
    <property type="term" value="F:ATP binding"/>
    <property type="evidence" value="ECO:0007669"/>
    <property type="project" value="UniProtKB-KW"/>
</dbReference>
<dbReference type="Pfam" id="PF06422">
    <property type="entry name" value="PDR_CDR"/>
    <property type="match status" value="1"/>
</dbReference>
<protein>
    <recommendedName>
        <fullName evidence="11">ABC transporter domain-containing protein</fullName>
    </recommendedName>
</protein>
<feature type="transmembrane region" description="Helical" evidence="10">
    <location>
        <begin position="1390"/>
        <end position="1409"/>
    </location>
</feature>
<feature type="region of interest" description="Disordered" evidence="9">
    <location>
        <begin position="1"/>
        <end position="98"/>
    </location>
</feature>
<feature type="transmembrane region" description="Helical" evidence="10">
    <location>
        <begin position="694"/>
        <end position="716"/>
    </location>
</feature>
<evidence type="ECO:0000256" key="7">
    <source>
        <dbReference type="ARBA" id="ARBA00022989"/>
    </source>
</evidence>
<keyword evidence="13" id="KW-1185">Reference proteome</keyword>
<feature type="compositionally biased region" description="Polar residues" evidence="9">
    <location>
        <begin position="8"/>
        <end position="19"/>
    </location>
</feature>
<reference evidence="12" key="1">
    <citation type="submission" date="2022-10" db="EMBL/GenBank/DDBJ databases">
        <title>Determination and structural analysis of whole genome sequence of Sarocladium strictum F4-1.</title>
        <authorList>
            <person name="Hu L."/>
            <person name="Jiang Y."/>
        </authorList>
    </citation>
    <scope>NUCLEOTIDE SEQUENCE</scope>
    <source>
        <strain evidence="12">F4-1</strain>
    </source>
</reference>
<feature type="transmembrane region" description="Helical" evidence="10">
    <location>
        <begin position="1361"/>
        <end position="1384"/>
    </location>
</feature>
<dbReference type="FunFam" id="3.40.50.300:FF:000054">
    <property type="entry name" value="ABC multidrug transporter atrF"/>
    <property type="match status" value="1"/>
</dbReference>
<dbReference type="InterPro" id="IPR043926">
    <property type="entry name" value="ABCG_dom"/>
</dbReference>
<dbReference type="InterPro" id="IPR017871">
    <property type="entry name" value="ABC_transporter-like_CS"/>
</dbReference>